<dbReference type="RefSeq" id="WP_045052620.1">
    <property type="nucleotide sequence ID" value="NZ_CAWMDP010000017.1"/>
</dbReference>
<dbReference type="AlphaFoldDB" id="A0A0D8ZY24"/>
<gene>
    <name evidence="2" type="ORF">UH38_00330</name>
</gene>
<keyword evidence="1" id="KW-1133">Transmembrane helix</keyword>
<dbReference type="STRING" id="1618023.UH38_00330"/>
<dbReference type="PATRIC" id="fig|1618023.3.peg.1285"/>
<evidence type="ECO:0000256" key="1">
    <source>
        <dbReference type="SAM" id="Phobius"/>
    </source>
</evidence>
<dbReference type="Proteomes" id="UP000032452">
    <property type="component" value="Unassembled WGS sequence"/>
</dbReference>
<evidence type="ECO:0000313" key="3">
    <source>
        <dbReference type="Proteomes" id="UP000032452"/>
    </source>
</evidence>
<evidence type="ECO:0000313" key="2">
    <source>
        <dbReference type="EMBL" id="KJH73287.1"/>
    </source>
</evidence>
<proteinExistence type="predicted"/>
<accession>A0A0D8ZY24</accession>
<keyword evidence="1" id="KW-0812">Transmembrane</keyword>
<feature type="transmembrane region" description="Helical" evidence="1">
    <location>
        <begin position="6"/>
        <end position="22"/>
    </location>
</feature>
<dbReference type="OrthoDB" id="530035at2"/>
<protein>
    <submittedName>
        <fullName evidence="2">Uncharacterized protein</fullName>
    </submittedName>
</protein>
<keyword evidence="1" id="KW-0472">Membrane</keyword>
<name>A0A0D8ZY24_9CYAN</name>
<sequence length="135" mass="15502">MERGLLWTSLLIVFIWLAWLGWNEYQKVEAYRLWAEKFENAKYDIYSVLAKNGTNITWGKPARSAPVDLKTFSLKDVRDIHLVVNDKVVSLDALPSKGESALEFVFKDPTTQAVRVPFTEIPLAAKWAKYLQQAL</sequence>
<comment type="caution">
    <text evidence="2">The sequence shown here is derived from an EMBL/GenBank/DDBJ whole genome shotgun (WGS) entry which is preliminary data.</text>
</comment>
<organism evidence="2 3">
    <name type="scientific">Aliterella atlantica CENA595</name>
    <dbReference type="NCBI Taxonomy" id="1618023"/>
    <lineage>
        <taxon>Bacteria</taxon>
        <taxon>Bacillati</taxon>
        <taxon>Cyanobacteriota</taxon>
        <taxon>Cyanophyceae</taxon>
        <taxon>Chroococcidiopsidales</taxon>
        <taxon>Aliterellaceae</taxon>
        <taxon>Aliterella</taxon>
    </lineage>
</organism>
<reference evidence="2 3" key="1">
    <citation type="submission" date="2015-02" db="EMBL/GenBank/DDBJ databases">
        <title>Draft genome of a novel marine cyanobacterium (Chroococcales) isolated from South Atlantic Ocean.</title>
        <authorList>
            <person name="Rigonato J."/>
            <person name="Alvarenga D.O."/>
            <person name="Branco L.H."/>
            <person name="Varani A.M."/>
            <person name="Brandini F.P."/>
            <person name="Fiore M.F."/>
        </authorList>
    </citation>
    <scope>NUCLEOTIDE SEQUENCE [LARGE SCALE GENOMIC DNA]</scope>
    <source>
        <strain evidence="2 3">CENA595</strain>
    </source>
</reference>
<dbReference type="EMBL" id="JYON01000001">
    <property type="protein sequence ID" value="KJH73287.1"/>
    <property type="molecule type" value="Genomic_DNA"/>
</dbReference>
<keyword evidence="3" id="KW-1185">Reference proteome</keyword>